<evidence type="ECO:0000313" key="2">
    <source>
        <dbReference type="EMBL" id="PCS22960.1"/>
    </source>
</evidence>
<comment type="caution">
    <text evidence="2">The sequence shown here is derived from an EMBL/GenBank/DDBJ whole genome shotgun (WGS) entry which is preliminary data.</text>
</comment>
<sequence length="105" mass="12507">MKQRNKLSHRLVSEVMTIVITVHQSGYRYFKTYYIHFICSYLTNEFSELVSYTRMLKLMQGVLAPLCSYRTHRQVRPTGIALVDSSKLQVCHNLRILRHQVFKVW</sequence>
<dbReference type="Pfam" id="PF13612">
    <property type="entry name" value="DDE_Tnp_1_3"/>
    <property type="match status" value="1"/>
</dbReference>
<dbReference type="EMBL" id="NBYY01000013">
    <property type="protein sequence ID" value="PCS22960.1"/>
    <property type="molecule type" value="Genomic_DNA"/>
</dbReference>
<dbReference type="Proteomes" id="UP000219020">
    <property type="component" value="Unassembled WGS sequence"/>
</dbReference>
<evidence type="ECO:0000259" key="1">
    <source>
        <dbReference type="Pfam" id="PF13612"/>
    </source>
</evidence>
<reference evidence="3" key="1">
    <citation type="submission" date="2017-04" db="EMBL/GenBank/DDBJ databases">
        <title>Genome evolution of the luminous symbionts of deep sea anglerfish.</title>
        <authorList>
            <person name="Hendry T.A."/>
        </authorList>
    </citation>
    <scope>NUCLEOTIDE SEQUENCE [LARGE SCALE GENOMIC DNA]</scope>
</reference>
<proteinExistence type="predicted"/>
<evidence type="ECO:0000313" key="3">
    <source>
        <dbReference type="Proteomes" id="UP000219020"/>
    </source>
</evidence>
<gene>
    <name evidence="2" type="ORF">BTN49_1518</name>
</gene>
<protein>
    <submittedName>
        <fullName evidence="2">Mobile element protein</fullName>
    </submittedName>
</protein>
<dbReference type="AlphaFoldDB" id="A0A2A5T4B0"/>
<dbReference type="InterPro" id="IPR025668">
    <property type="entry name" value="Tnp_DDE_dom"/>
</dbReference>
<organism evidence="2 3">
    <name type="scientific">Candidatus Enterovibrio escicola</name>
    <dbReference type="NCBI Taxonomy" id="1927127"/>
    <lineage>
        <taxon>Bacteria</taxon>
        <taxon>Pseudomonadati</taxon>
        <taxon>Pseudomonadota</taxon>
        <taxon>Gammaproteobacteria</taxon>
        <taxon>Vibrionales</taxon>
        <taxon>Vibrionaceae</taxon>
        <taxon>Enterovibrio</taxon>
    </lineage>
</organism>
<accession>A0A2A5T4B0</accession>
<feature type="domain" description="Transposase DDE" evidence="1">
    <location>
        <begin position="76"/>
        <end position="103"/>
    </location>
</feature>
<name>A0A2A5T4B0_9GAMM</name>
<keyword evidence="3" id="KW-1185">Reference proteome</keyword>